<dbReference type="InterPro" id="IPR016032">
    <property type="entry name" value="Sig_transdc_resp-reg_C-effctor"/>
</dbReference>
<feature type="compositionally biased region" description="Low complexity" evidence="3">
    <location>
        <begin position="942"/>
        <end position="965"/>
    </location>
</feature>
<dbReference type="GO" id="GO:0003677">
    <property type="term" value="F:DNA binding"/>
    <property type="evidence" value="ECO:0007669"/>
    <property type="project" value="InterPro"/>
</dbReference>
<accession>H0E7X4</accession>
<dbReference type="Pfam" id="PF13191">
    <property type="entry name" value="AAA_16"/>
    <property type="match status" value="1"/>
</dbReference>
<feature type="domain" description="HTH luxR-type" evidence="4">
    <location>
        <begin position="961"/>
        <end position="1026"/>
    </location>
</feature>
<dbReference type="RefSeq" id="WP_007576498.1">
    <property type="nucleotide sequence ID" value="NZ_AGUD01000238.1"/>
</dbReference>
<dbReference type="PRINTS" id="PR00038">
    <property type="entry name" value="HTHLUXR"/>
</dbReference>
<sequence length="1031" mass="110227">MATRVTSTRFVGRTGELAELRAALRDAAAGRPSLAFVAGESGVGKTRLVTELERLARAPHQDPVPAHDGSGDSPEPFARVVGGDCVQLGSGELPYAPLIAALRPLARRGDPVLDALAPAARAELGRFLPGLGPVLPDGSRPALDAPGGVAAPSASAAVEADGVAQGRLFEALLHLFDALARERPLLLTIEDLHWADRSTRAFLSFLSRSLCRERILVVATYRPDELHRRHPLRPLLAELERDARARRIELAPLSRDELGEQLSDILGAPPDDALVDRLYARSEGNPLFSEELLAAGLDGRGGLPPTLRDALMLRVEQLSDDAQEVLRTLALGQRLHHAILADAAGVDGRALREALREAVSSHILVADDEGRYAFRHALLREVVDDDLLPGERAELHLALAHALERRVDEVGDGVFLTSGIAHHYASAGDQPAALGAAIRAADAAERVHAYGEEAELLERALALWPNVPDAEQVAGRSHVRVLRRTAFAHQGVGEHGRSETLLVAALDQIDRAADPRLAASTLERLARVRWSQMRPIEALDTAQEGLDLLAGDTSVERARLLSWWAKARMLQGRYREAVGVAREAIALAQAVGDEVAESRARNALGVSLSGAGDPDGGGRELRRAIEVAKLGGPLGELTSAYTNLADAMHIAGRTREALTVAREGWEIAAPRSADRAWLEAAISEFSFSLGDWETAERTLPTEERVRRLSPNGVLNISMRRLDLALGRGDDAAAAALLPEIEALSASSSEPQFHGPVATARAVRELRRDNLDGAREAIDRGLDRIEFCAEDAARMAHLARVGVAVEAAAAQRARDLREDDGPALARAESMTERVRAAAEDAGPVERANLLEAEADLGRAHGQADPDAWRRVEAAWRELEHPYPVARALWRRAEAELSAGDRAAAAATAVEALAAARALGSDWLASEVEGLAARGRLALDPAAPADAAPIAAPEDQPEPEAVPVEDPFGLTPRERQVLELVAAGATNREVGQQLFMAEKTASVHVSRILAKLEVRSRTEAAAVAHRLGLVAAG</sequence>
<reference evidence="5 6" key="1">
    <citation type="journal article" date="2013" name="Biodegradation">
        <title>Quantitative proteomic analysis of ibuprofen-degrading Patulibacter sp. strain I11.</title>
        <authorList>
            <person name="Almeida B."/>
            <person name="Kjeldal H."/>
            <person name="Lolas I."/>
            <person name="Knudsen A.D."/>
            <person name="Carvalho G."/>
            <person name="Nielsen K.L."/>
            <person name="Barreto Crespo M.T."/>
            <person name="Stensballe A."/>
            <person name="Nielsen J.L."/>
        </authorList>
    </citation>
    <scope>NUCLEOTIDE SEQUENCE [LARGE SCALE GENOMIC DNA]</scope>
    <source>
        <strain evidence="5 6">I11</strain>
    </source>
</reference>
<dbReference type="Gene3D" id="1.10.10.10">
    <property type="entry name" value="Winged helix-like DNA-binding domain superfamily/Winged helix DNA-binding domain"/>
    <property type="match status" value="1"/>
</dbReference>
<dbReference type="PROSITE" id="PS50043">
    <property type="entry name" value="HTH_LUXR_2"/>
    <property type="match status" value="1"/>
</dbReference>
<dbReference type="InterPro" id="IPR027417">
    <property type="entry name" value="P-loop_NTPase"/>
</dbReference>
<keyword evidence="1" id="KW-0547">Nucleotide-binding</keyword>
<keyword evidence="6" id="KW-1185">Reference proteome</keyword>
<dbReference type="SUPFAM" id="SSF48452">
    <property type="entry name" value="TPR-like"/>
    <property type="match status" value="1"/>
</dbReference>
<protein>
    <recommendedName>
        <fullName evidence="4">HTH luxR-type domain-containing protein</fullName>
    </recommendedName>
</protein>
<evidence type="ECO:0000256" key="3">
    <source>
        <dbReference type="SAM" id="MobiDB-lite"/>
    </source>
</evidence>
<comment type="caution">
    <text evidence="5">The sequence shown here is derived from an EMBL/GenBank/DDBJ whole genome shotgun (WGS) entry which is preliminary data.</text>
</comment>
<evidence type="ECO:0000256" key="1">
    <source>
        <dbReference type="ARBA" id="ARBA00022741"/>
    </source>
</evidence>
<dbReference type="OrthoDB" id="5476461at2"/>
<dbReference type="CDD" id="cd06170">
    <property type="entry name" value="LuxR_C_like"/>
    <property type="match status" value="1"/>
</dbReference>
<dbReference type="GO" id="GO:0004016">
    <property type="term" value="F:adenylate cyclase activity"/>
    <property type="evidence" value="ECO:0007669"/>
    <property type="project" value="TreeGrafter"/>
</dbReference>
<organism evidence="5 6">
    <name type="scientific">Patulibacter medicamentivorans</name>
    <dbReference type="NCBI Taxonomy" id="1097667"/>
    <lineage>
        <taxon>Bacteria</taxon>
        <taxon>Bacillati</taxon>
        <taxon>Actinomycetota</taxon>
        <taxon>Thermoleophilia</taxon>
        <taxon>Solirubrobacterales</taxon>
        <taxon>Patulibacteraceae</taxon>
        <taxon>Patulibacter</taxon>
    </lineage>
</organism>
<evidence type="ECO:0000313" key="6">
    <source>
        <dbReference type="Proteomes" id="UP000005143"/>
    </source>
</evidence>
<dbReference type="EMBL" id="AGUD01000238">
    <property type="protein sequence ID" value="EHN10172.1"/>
    <property type="molecule type" value="Genomic_DNA"/>
</dbReference>
<dbReference type="PANTHER" id="PTHR16305:SF35">
    <property type="entry name" value="TRANSCRIPTIONAL ACTIVATOR DOMAIN"/>
    <property type="match status" value="1"/>
</dbReference>
<dbReference type="SUPFAM" id="SSF46894">
    <property type="entry name" value="C-terminal effector domain of the bipartite response regulators"/>
    <property type="match status" value="1"/>
</dbReference>
<dbReference type="Proteomes" id="UP000005143">
    <property type="component" value="Unassembled WGS sequence"/>
</dbReference>
<dbReference type="GO" id="GO:0005737">
    <property type="term" value="C:cytoplasm"/>
    <property type="evidence" value="ECO:0007669"/>
    <property type="project" value="TreeGrafter"/>
</dbReference>
<gene>
    <name evidence="5" type="ORF">PAI11_29310</name>
</gene>
<name>H0E7X4_9ACTN</name>
<dbReference type="InterPro" id="IPR000792">
    <property type="entry name" value="Tscrpt_reg_LuxR_C"/>
</dbReference>
<dbReference type="PATRIC" id="fig|1097667.3.peg.2906"/>
<feature type="region of interest" description="Disordered" evidence="3">
    <location>
        <begin position="942"/>
        <end position="966"/>
    </location>
</feature>
<dbReference type="InterPro" id="IPR041664">
    <property type="entry name" value="AAA_16"/>
</dbReference>
<proteinExistence type="predicted"/>
<dbReference type="PANTHER" id="PTHR16305">
    <property type="entry name" value="TESTICULAR SOLUBLE ADENYLYL CYCLASE"/>
    <property type="match status" value="1"/>
</dbReference>
<dbReference type="GO" id="GO:0005524">
    <property type="term" value="F:ATP binding"/>
    <property type="evidence" value="ECO:0007669"/>
    <property type="project" value="UniProtKB-KW"/>
</dbReference>
<dbReference type="SMART" id="SM00421">
    <property type="entry name" value="HTH_LUXR"/>
    <property type="match status" value="1"/>
</dbReference>
<dbReference type="Pfam" id="PF00196">
    <property type="entry name" value="GerE"/>
    <property type="match status" value="1"/>
</dbReference>
<dbReference type="GO" id="GO:0006355">
    <property type="term" value="P:regulation of DNA-templated transcription"/>
    <property type="evidence" value="ECO:0007669"/>
    <property type="project" value="InterPro"/>
</dbReference>
<dbReference type="Gene3D" id="3.40.50.300">
    <property type="entry name" value="P-loop containing nucleotide triphosphate hydrolases"/>
    <property type="match status" value="1"/>
</dbReference>
<keyword evidence="2" id="KW-0067">ATP-binding</keyword>
<dbReference type="AlphaFoldDB" id="H0E7X4"/>
<dbReference type="InterPro" id="IPR011990">
    <property type="entry name" value="TPR-like_helical_dom_sf"/>
</dbReference>
<evidence type="ECO:0000259" key="4">
    <source>
        <dbReference type="PROSITE" id="PS50043"/>
    </source>
</evidence>
<dbReference type="InterPro" id="IPR036388">
    <property type="entry name" value="WH-like_DNA-bd_sf"/>
</dbReference>
<evidence type="ECO:0000256" key="2">
    <source>
        <dbReference type="ARBA" id="ARBA00022840"/>
    </source>
</evidence>
<dbReference type="SUPFAM" id="SSF52540">
    <property type="entry name" value="P-loop containing nucleoside triphosphate hydrolases"/>
    <property type="match status" value="1"/>
</dbReference>
<evidence type="ECO:0000313" key="5">
    <source>
        <dbReference type="EMBL" id="EHN10172.1"/>
    </source>
</evidence>
<dbReference type="Gene3D" id="1.25.40.10">
    <property type="entry name" value="Tetratricopeptide repeat domain"/>
    <property type="match status" value="2"/>
</dbReference>